<proteinExistence type="predicted"/>
<name>A0ACC4DD37_PURLI</name>
<comment type="caution">
    <text evidence="1">The sequence shown here is derived from an EMBL/GenBank/DDBJ whole genome shotgun (WGS) entry which is preliminary data.</text>
</comment>
<dbReference type="Proteomes" id="UP001638806">
    <property type="component" value="Unassembled WGS sequence"/>
</dbReference>
<keyword evidence="2" id="KW-1185">Reference proteome</keyword>
<evidence type="ECO:0000313" key="2">
    <source>
        <dbReference type="Proteomes" id="UP001638806"/>
    </source>
</evidence>
<sequence length="433" mass="48059">MDFEDPQQLLIANKLARKAYLDSVLTVSISATQAATTKDRPVTGPIWVSKFALPKVKEDNSQDLVLNLVDEANDGNVPYQRPEAEALRFEWVGHRANVAKDAPEPSMSELDKFDRLEDETTSPLTVLYIFGGLGSFNSPPGYRRLVGQLAQKTGAKVLMVHQRLAPQNPFPAALLDVFQAYLTLLAPPFKAPHGPVPASSIVIAADSSGAALALSLLQVILRLNRRNTTANFHGQEVQVEIPAGITLLSPWGDLSNSLPSHDRNPLNDIYQFPPVEDLPYLRKEFPTCAAWPANPPRVNLYCHHEMFIHPLVSPAAAEDWSGSCPMWIASGEEQCIDAAAFLAQRVHSQGVSVTFYEYQGMPHTFPLIFRQAPQTRKCLDDWAKAIVSFGKQEKPRSSAFFVHAKGEEVLDTMRKKILMYKVPAWHCREQASL</sequence>
<organism evidence="1 2">
    <name type="scientific">Purpureocillium lilacinum</name>
    <name type="common">Paecilomyces lilacinus</name>
    <dbReference type="NCBI Taxonomy" id="33203"/>
    <lineage>
        <taxon>Eukaryota</taxon>
        <taxon>Fungi</taxon>
        <taxon>Dikarya</taxon>
        <taxon>Ascomycota</taxon>
        <taxon>Pezizomycotina</taxon>
        <taxon>Sordariomycetes</taxon>
        <taxon>Hypocreomycetidae</taxon>
        <taxon>Hypocreales</taxon>
        <taxon>Ophiocordycipitaceae</taxon>
        <taxon>Purpureocillium</taxon>
    </lineage>
</organism>
<reference evidence="1" key="1">
    <citation type="submission" date="2024-12" db="EMBL/GenBank/DDBJ databases">
        <title>Comparative genomics and development of molecular markers within Purpureocillium lilacinum and among Purpureocillium species.</title>
        <authorList>
            <person name="Yeh Z.-Y."/>
            <person name="Ni N.-T."/>
            <person name="Lo P.-H."/>
            <person name="Mushyakhwo K."/>
            <person name="Lin C.-F."/>
            <person name="Nai Y.-S."/>
        </authorList>
    </citation>
    <scope>NUCLEOTIDE SEQUENCE</scope>
    <source>
        <strain evidence="1">NCHU-NPUST-175</strain>
    </source>
</reference>
<evidence type="ECO:0000313" key="1">
    <source>
        <dbReference type="EMBL" id="KAL3953754.1"/>
    </source>
</evidence>
<protein>
    <submittedName>
        <fullName evidence="1">Uncharacterized protein</fullName>
    </submittedName>
</protein>
<gene>
    <name evidence="1" type="ORF">ACCO45_011710</name>
</gene>
<dbReference type="EMBL" id="JBGNUJ010000011">
    <property type="protein sequence ID" value="KAL3953754.1"/>
    <property type="molecule type" value="Genomic_DNA"/>
</dbReference>
<accession>A0ACC4DD37</accession>